<dbReference type="InterPro" id="IPR045055">
    <property type="entry name" value="DNA2/NAM7-like"/>
</dbReference>
<evidence type="ECO:0000256" key="3">
    <source>
        <dbReference type="ARBA" id="ARBA00022741"/>
    </source>
</evidence>
<evidence type="ECO:0000256" key="4">
    <source>
        <dbReference type="ARBA" id="ARBA00022801"/>
    </source>
</evidence>
<feature type="domain" description="Helicase SEN1 beta-barrel" evidence="12">
    <location>
        <begin position="1149"/>
        <end position="1248"/>
    </location>
</feature>
<feature type="region of interest" description="Disordered" evidence="8">
    <location>
        <begin position="905"/>
        <end position="977"/>
    </location>
</feature>
<reference evidence="14" key="1">
    <citation type="submission" date="2014-12" db="EMBL/GenBank/DDBJ databases">
        <title>Genome Sequence of Valsa Canker Pathogens Uncovers a Specific Adaption of Colonization on Woody Bark.</title>
        <authorList>
            <person name="Yin Z."/>
            <person name="Liu H."/>
            <person name="Gao X."/>
            <person name="Li Z."/>
            <person name="Song N."/>
            <person name="Ke X."/>
            <person name="Dai Q."/>
            <person name="Wu Y."/>
            <person name="Sun Y."/>
            <person name="Xu J.-R."/>
            <person name="Kang Z.K."/>
            <person name="Wang L."/>
            <person name="Huang L."/>
        </authorList>
    </citation>
    <scope>NUCLEOTIDE SEQUENCE [LARGE SCALE GENOMIC DNA]</scope>
    <source>
        <strain evidence="14">SXYL134</strain>
    </source>
</reference>
<sequence>MDETNRLYEGVTDSYKEWVTIPAEHHLLCPKLHDEDDEDYKDPGPSTDITAEEKERRIQDSKRRVELTYDLSLLVGITEEQSSGLKEQWIDRTESFLTKCDACVLRWHMHRKKFFEKLQGSFDEDVATIMENKLNQFDKARIDRGLQKAYEILQANGPMSSAKVAQQDDSAILALFEALCCMPYVGEPQTRQRYFNKVFQDVQTRKPLKLGPQVVPTMAFFLFEEDQYRNRFAKSAWEALQDECLTAEEFNFAVNESLTTAIRDVSSVDPTTGALRASQNKIKIFWEGFLLLLNVMSEDIVLHCLRGLEADVYQLTIHHLQLCDSDQILLLVLQAIAALLQKSSKAFWGAIDLPRSQLAQFVFMNPAFTRLLSRSLEYDRLVADGHIRVPFLAIWIKTVLESLQQHELPDVCQSLTDHLFSPRPDLANCREAQVTRTIAGLYALQTALQTFNGTTIQIRMGTSVIYINSLINLVVKYATGVINPAAELRSEDRYNVGLSQTAIEVIKTSLLLDAKTTRTEWMTLTRGHAKIPRTNPRHSAKLWERFLEIFWPGRPGTTEIARSMLLAMHPLSGVGRFPPPKRVALKDPDKKLFNSDLEQTSEAIGRMLERLSGFTLADLETLCSDQKSGMMYAVVSSLVHSEDPIREAGISLIKTMTGETSRSEAVGQMVQDYFQLFLSTFSDVVRGVTYDKDSMNPFAPMPHVLICSQDVVSALCDTSGLLRSRTLSGIEHAAVTSWWTTQWEGMQHAFIQLRHWSQEMEKAILENFCRKTMELAQGLLAQDGVVASALRAHGSETDAMKAVLEQPRSNTRGMADMIKLRDLYLLDLTVQTLVKLFNRLVEYGLEVDEKTALLIRNACIPKSDGKYLVNTNLTATQRVELLKALGEEEEIPEIVKVVERPKKQSSLDAWSKSGPTVPLSRPGSSTPTSTSRDNKPLAGKLDKLRLTTEKSKPKLLRPEPTKQNSNKIIEERKRAKAEKAERDAAAIAQAKAMRVVPGEGSGLKSVAGVLGKDHGPQQKSDMMVDSSEEEDDSSDDDVIVTTKDGTKLDYDAKKRALELAAKKMGPLKKEKIMRTAKDLRARIIPPMDVLHQSILEWDIFHEGNDPPNGDECLEVANTYMTHRDYKSTFFPLLRYEAWRSFVTAKDETTSKPFGIKIMNRMTVDKFMEVTTMMPAAKNKDQKLSEGDIVILSKSEDPLNQKDVPHCLARIWKTTYKKENLEVAYRLSGRNNQILAVLQPGAELFAVKITNMTTTEREYAALESLQFYDLMDEVLEAKPSPLLNYGPEAIDSVMRNYFLNPGQAKAIMNAKDNDGFTLVQGPPGTGKTKTIVAMVGALLTGHIGNKPAVAVPIARPQGPGAQANQPPPMKKLLVCAPSNAAVDELVLRLKQGVKTMNGAHHKINVLRLGRSDAINTSVKDVTLDELVKSKMEAELNKNGPVTSERDKMHQEAGEIKMQLNDLRPRLDAARASDDRSLLGTLERQFDVLKRRQAHIGARIDADKDSGNTYARESEVRRRLVQQQILDSAQVLCATLSGSGHEMFKNLNVEFETVIIDEAAQCVELSALIPLKYGCTKCILVGDPKQLPPTVLSQSAARFGYDQSLFVRMQQNHPNDVHLLDTQYRMHPEISAFPSAEFYEGRLYDGNDMGRLRLQPWHEAKLLGPYRFFDVEGIQERGRKGQSLVNTNELEVAMQLYARFKMDYPDCDLKGKVGIITPYKAQLFALRERFANRFGEGIFDDIEFNTTDAFQGRECEIIIFSCVRASPRGGIGFMTDIRRMNVGLTRAKSSLWILGDSRALVQGEFWAKLIKDAKARDRYTRGDVLAVLRKPSEKLSSADQNGFENRKSSDVDMKDAPVMPSLPQTSYPPAQWNALSPPRSIGAVNDKGEVVAPPPRGTGPPQIGESKKRSFEGGEMPTPKRQNPPSANINRGSDGSMPIPSGPRAGIASSGGPRPKQPPPKPVDPSAMEVLGLAPPSRPPPRTMNPAPIPRPQPSGPSSGPPRGQEQAQAQYQPKKKKKADPFIQRKPKRP</sequence>
<dbReference type="GO" id="GO:0005524">
    <property type="term" value="F:ATP binding"/>
    <property type="evidence" value="ECO:0007669"/>
    <property type="project" value="UniProtKB-KW"/>
</dbReference>
<feature type="domain" description="Helicase Sen1 N-terminal" evidence="9">
    <location>
        <begin position="89"/>
        <end position="830"/>
    </location>
</feature>
<feature type="compositionally biased region" description="Basic and acidic residues" evidence="8">
    <location>
        <begin position="1842"/>
        <end position="1853"/>
    </location>
</feature>
<feature type="compositionally biased region" description="Low complexity" evidence="8">
    <location>
        <begin position="920"/>
        <end position="931"/>
    </location>
</feature>
<protein>
    <submittedName>
        <fullName evidence="13">Helicase SEN1</fullName>
    </submittedName>
</protein>
<dbReference type="CDD" id="cd18808">
    <property type="entry name" value="SF1_C_Upf1"/>
    <property type="match status" value="1"/>
</dbReference>
<evidence type="ECO:0000259" key="9">
    <source>
        <dbReference type="Pfam" id="PF12726"/>
    </source>
</evidence>
<dbReference type="FunFam" id="3.40.50.300:FF:000326">
    <property type="entry name" value="P-loop containing nucleoside triphosphate hydrolase"/>
    <property type="match status" value="1"/>
</dbReference>
<keyword evidence="7" id="KW-0539">Nucleus</keyword>
<dbReference type="CDD" id="cd18042">
    <property type="entry name" value="DEXXQc_SETX"/>
    <property type="match status" value="1"/>
</dbReference>
<gene>
    <name evidence="13" type="ORF">VP1G_04929</name>
</gene>
<comment type="subcellular location">
    <subcellularLocation>
        <location evidence="1">Nucleus</location>
    </subcellularLocation>
</comment>
<accession>A0A194V148</accession>
<feature type="compositionally biased region" description="Basic and acidic residues" evidence="8">
    <location>
        <begin position="932"/>
        <end position="960"/>
    </location>
</feature>
<keyword evidence="14" id="KW-1185">Reference proteome</keyword>
<dbReference type="STRING" id="694573.A0A194V148"/>
<feature type="compositionally biased region" description="Acidic residues" evidence="8">
    <location>
        <begin position="1026"/>
        <end position="1038"/>
    </location>
</feature>
<evidence type="ECO:0000256" key="1">
    <source>
        <dbReference type="ARBA" id="ARBA00004123"/>
    </source>
</evidence>
<name>A0A194V148_CYTMA</name>
<evidence type="ECO:0000256" key="7">
    <source>
        <dbReference type="ARBA" id="ARBA00023242"/>
    </source>
</evidence>
<feature type="compositionally biased region" description="Basic and acidic residues" evidence="8">
    <location>
        <begin position="968"/>
        <end position="977"/>
    </location>
</feature>
<dbReference type="GO" id="GO:0004386">
    <property type="term" value="F:helicase activity"/>
    <property type="evidence" value="ECO:0007669"/>
    <property type="project" value="UniProtKB-KW"/>
</dbReference>
<evidence type="ECO:0000256" key="2">
    <source>
        <dbReference type="ARBA" id="ARBA00007913"/>
    </source>
</evidence>
<dbReference type="EMBL" id="KN714702">
    <property type="protein sequence ID" value="KUI57639.1"/>
    <property type="molecule type" value="Genomic_DNA"/>
</dbReference>
<dbReference type="InterPro" id="IPR041677">
    <property type="entry name" value="DNA2/NAM7_AAA_11"/>
</dbReference>
<dbReference type="InterPro" id="IPR047187">
    <property type="entry name" value="SF1_C_Upf1"/>
</dbReference>
<dbReference type="GO" id="GO:0016787">
    <property type="term" value="F:hydrolase activity"/>
    <property type="evidence" value="ECO:0007669"/>
    <property type="project" value="UniProtKB-KW"/>
</dbReference>
<dbReference type="FunFam" id="3.40.50.300:FF:001152">
    <property type="entry name" value="tRNA-splicing endonuclease, putative"/>
    <property type="match status" value="1"/>
</dbReference>
<feature type="region of interest" description="Disordered" evidence="8">
    <location>
        <begin position="1008"/>
        <end position="1039"/>
    </location>
</feature>
<comment type="similarity">
    <text evidence="2">Belongs to the DNA2/NAM7 helicase family.</text>
</comment>
<dbReference type="PANTHER" id="PTHR10887:SF495">
    <property type="entry name" value="HELICASE SENATAXIN ISOFORM X1-RELATED"/>
    <property type="match status" value="1"/>
</dbReference>
<evidence type="ECO:0000256" key="8">
    <source>
        <dbReference type="SAM" id="MobiDB-lite"/>
    </source>
</evidence>
<evidence type="ECO:0000259" key="12">
    <source>
        <dbReference type="Pfam" id="PF23576"/>
    </source>
</evidence>
<organism evidence="13 14">
    <name type="scientific">Cytospora mali</name>
    <name type="common">Apple Valsa canker fungus</name>
    <name type="synonym">Valsa mali</name>
    <dbReference type="NCBI Taxonomy" id="578113"/>
    <lineage>
        <taxon>Eukaryota</taxon>
        <taxon>Fungi</taxon>
        <taxon>Dikarya</taxon>
        <taxon>Ascomycota</taxon>
        <taxon>Pezizomycotina</taxon>
        <taxon>Sordariomycetes</taxon>
        <taxon>Sordariomycetidae</taxon>
        <taxon>Diaporthales</taxon>
        <taxon>Cytosporaceae</taxon>
        <taxon>Cytospora</taxon>
    </lineage>
</organism>
<feature type="compositionally biased region" description="Low complexity" evidence="8">
    <location>
        <begin position="1994"/>
        <end position="2011"/>
    </location>
</feature>
<dbReference type="InterPro" id="IPR027417">
    <property type="entry name" value="P-loop_NTPase"/>
</dbReference>
<evidence type="ECO:0000259" key="11">
    <source>
        <dbReference type="Pfam" id="PF13087"/>
    </source>
</evidence>
<dbReference type="GO" id="GO:0005694">
    <property type="term" value="C:chromosome"/>
    <property type="evidence" value="ECO:0007669"/>
    <property type="project" value="UniProtKB-ARBA"/>
</dbReference>
<proteinExistence type="inferred from homology"/>
<evidence type="ECO:0000256" key="5">
    <source>
        <dbReference type="ARBA" id="ARBA00022806"/>
    </source>
</evidence>
<dbReference type="Pfam" id="PF13087">
    <property type="entry name" value="AAA_12"/>
    <property type="match status" value="1"/>
</dbReference>
<evidence type="ECO:0000313" key="13">
    <source>
        <dbReference type="EMBL" id="KUI57639.1"/>
    </source>
</evidence>
<evidence type="ECO:0000313" key="14">
    <source>
        <dbReference type="Proteomes" id="UP000078576"/>
    </source>
</evidence>
<feature type="compositionally biased region" description="Pro residues" evidence="8">
    <location>
        <begin position="1974"/>
        <end position="1993"/>
    </location>
</feature>
<dbReference type="Pfam" id="PF13086">
    <property type="entry name" value="AAA_11"/>
    <property type="match status" value="1"/>
</dbReference>
<evidence type="ECO:0000259" key="10">
    <source>
        <dbReference type="Pfam" id="PF13086"/>
    </source>
</evidence>
<dbReference type="GO" id="GO:0016604">
    <property type="term" value="C:nuclear body"/>
    <property type="evidence" value="ECO:0007669"/>
    <property type="project" value="TreeGrafter"/>
</dbReference>
<dbReference type="OrthoDB" id="6513042at2759"/>
<dbReference type="Pfam" id="PF23576">
    <property type="entry name" value="SEN1_barrel"/>
    <property type="match status" value="1"/>
</dbReference>
<keyword evidence="4" id="KW-0378">Hydrolase</keyword>
<feature type="compositionally biased region" description="Polar residues" evidence="8">
    <location>
        <begin position="1918"/>
        <end position="1931"/>
    </location>
</feature>
<keyword evidence="3" id="KW-0547">Nucleotide-binding</keyword>
<evidence type="ECO:0000256" key="6">
    <source>
        <dbReference type="ARBA" id="ARBA00022840"/>
    </source>
</evidence>
<dbReference type="GO" id="GO:0006369">
    <property type="term" value="P:termination of RNA polymerase II transcription"/>
    <property type="evidence" value="ECO:0007669"/>
    <property type="project" value="TreeGrafter"/>
</dbReference>
<dbReference type="SUPFAM" id="SSF52540">
    <property type="entry name" value="P-loop containing nucleoside triphosphate hydrolases"/>
    <property type="match status" value="1"/>
</dbReference>
<dbReference type="InterPro" id="IPR056474">
    <property type="entry name" value="SEN1_barrel"/>
</dbReference>
<dbReference type="Pfam" id="PF12726">
    <property type="entry name" value="SEN1_N"/>
    <property type="match status" value="1"/>
</dbReference>
<dbReference type="InterPro" id="IPR041679">
    <property type="entry name" value="DNA2/NAM7-like_C"/>
</dbReference>
<feature type="region of interest" description="Disordered" evidence="8">
    <location>
        <begin position="33"/>
        <end position="57"/>
    </location>
</feature>
<feature type="region of interest" description="Disordered" evidence="8">
    <location>
        <begin position="1833"/>
        <end position="2029"/>
    </location>
</feature>
<feature type="domain" description="DNA2/NAM7 helicase helicase" evidence="10">
    <location>
        <begin position="1298"/>
        <end position="1592"/>
    </location>
</feature>
<dbReference type="InterPro" id="IPR024481">
    <property type="entry name" value="Helicase_Sen1_N"/>
</dbReference>
<keyword evidence="6" id="KW-0067">ATP-binding</keyword>
<dbReference type="Gene3D" id="3.40.50.300">
    <property type="entry name" value="P-loop containing nucleotide triphosphate hydrolases"/>
    <property type="match status" value="2"/>
</dbReference>
<feature type="domain" description="DNA2/NAM7 helicase-like C-terminal" evidence="11">
    <location>
        <begin position="1599"/>
        <end position="1795"/>
    </location>
</feature>
<dbReference type="Proteomes" id="UP000078576">
    <property type="component" value="Unassembled WGS sequence"/>
</dbReference>
<dbReference type="PANTHER" id="PTHR10887">
    <property type="entry name" value="DNA2/NAM7 HELICASE FAMILY"/>
    <property type="match status" value="1"/>
</dbReference>
<dbReference type="GO" id="GO:0001147">
    <property type="term" value="F:transcription termination site sequence-specific DNA binding"/>
    <property type="evidence" value="ECO:0007669"/>
    <property type="project" value="TreeGrafter"/>
</dbReference>
<keyword evidence="5 13" id="KW-0347">Helicase</keyword>